<reference evidence="1 2" key="1">
    <citation type="submission" date="2021-06" db="EMBL/GenBank/DDBJ databases">
        <authorList>
            <person name="Palmer J.M."/>
        </authorList>
    </citation>
    <scope>NUCLEOTIDE SEQUENCE [LARGE SCALE GENOMIC DNA]</scope>
    <source>
        <strain evidence="1 2">AS_MEX2019</strain>
        <tissue evidence="1">Muscle</tissue>
    </source>
</reference>
<name>A0ABV0XL69_9TELE</name>
<keyword evidence="2" id="KW-1185">Reference proteome</keyword>
<evidence type="ECO:0000313" key="1">
    <source>
        <dbReference type="EMBL" id="MEQ2282166.1"/>
    </source>
</evidence>
<gene>
    <name evidence="1" type="ORF">AMECASPLE_037751</name>
</gene>
<protein>
    <submittedName>
        <fullName evidence="1">Uncharacterized protein</fullName>
    </submittedName>
</protein>
<sequence>MVIHYNKMKNILLFSSRHEAPPGFFSSSSCFQSPDQIIGSFKVSSHVFCSLLDWTRRIVLLNHKSYIHVFLSHSVAPPRRPRCSWRRNSCFLLKPEGPSGPRTEPDFIVTDTMKLSCI</sequence>
<proteinExistence type="predicted"/>
<organism evidence="1 2">
    <name type="scientific">Ameca splendens</name>
    <dbReference type="NCBI Taxonomy" id="208324"/>
    <lineage>
        <taxon>Eukaryota</taxon>
        <taxon>Metazoa</taxon>
        <taxon>Chordata</taxon>
        <taxon>Craniata</taxon>
        <taxon>Vertebrata</taxon>
        <taxon>Euteleostomi</taxon>
        <taxon>Actinopterygii</taxon>
        <taxon>Neopterygii</taxon>
        <taxon>Teleostei</taxon>
        <taxon>Neoteleostei</taxon>
        <taxon>Acanthomorphata</taxon>
        <taxon>Ovalentaria</taxon>
        <taxon>Atherinomorphae</taxon>
        <taxon>Cyprinodontiformes</taxon>
        <taxon>Goodeidae</taxon>
        <taxon>Ameca</taxon>
    </lineage>
</organism>
<accession>A0ABV0XL69</accession>
<dbReference type="EMBL" id="JAHRIP010006546">
    <property type="protein sequence ID" value="MEQ2282166.1"/>
    <property type="molecule type" value="Genomic_DNA"/>
</dbReference>
<dbReference type="Proteomes" id="UP001469553">
    <property type="component" value="Unassembled WGS sequence"/>
</dbReference>
<evidence type="ECO:0000313" key="2">
    <source>
        <dbReference type="Proteomes" id="UP001469553"/>
    </source>
</evidence>
<comment type="caution">
    <text evidence="1">The sequence shown here is derived from an EMBL/GenBank/DDBJ whole genome shotgun (WGS) entry which is preliminary data.</text>
</comment>
<dbReference type="PROSITE" id="PS51257">
    <property type="entry name" value="PROKAR_LIPOPROTEIN"/>
    <property type="match status" value="1"/>
</dbReference>